<reference evidence="6" key="1">
    <citation type="submission" date="2016-11" db="EMBL/GenBank/DDBJ databases">
        <authorList>
            <person name="Varghese N."/>
            <person name="Submissions S."/>
        </authorList>
    </citation>
    <scope>NUCLEOTIDE SEQUENCE [LARGE SCALE GENOMIC DNA]</scope>
    <source>
        <strain evidence="6">DSM 11003</strain>
    </source>
</reference>
<organism evidence="5 6">
    <name type="scientific">Thermosyntropha lipolytica DSM 11003</name>
    <dbReference type="NCBI Taxonomy" id="1123382"/>
    <lineage>
        <taxon>Bacteria</taxon>
        <taxon>Bacillati</taxon>
        <taxon>Bacillota</taxon>
        <taxon>Clostridia</taxon>
        <taxon>Eubacteriales</taxon>
        <taxon>Syntrophomonadaceae</taxon>
        <taxon>Thermosyntropha</taxon>
    </lineage>
</organism>
<evidence type="ECO:0000259" key="4">
    <source>
        <dbReference type="Pfam" id="PF24568"/>
    </source>
</evidence>
<keyword evidence="6" id="KW-1185">Reference proteome</keyword>
<dbReference type="InterPro" id="IPR050570">
    <property type="entry name" value="Cell_wall_metabolism_enzyme"/>
</dbReference>
<dbReference type="GO" id="GO:0004222">
    <property type="term" value="F:metalloendopeptidase activity"/>
    <property type="evidence" value="ECO:0007669"/>
    <property type="project" value="TreeGrafter"/>
</dbReference>
<dbReference type="SUPFAM" id="SSF51261">
    <property type="entry name" value="Duplicated hybrid motif"/>
    <property type="match status" value="1"/>
</dbReference>
<dbReference type="AlphaFoldDB" id="A0A1M5KLU0"/>
<dbReference type="Gene3D" id="6.10.250.3150">
    <property type="match status" value="1"/>
</dbReference>
<dbReference type="InterPro" id="IPR016047">
    <property type="entry name" value="M23ase_b-sheet_dom"/>
</dbReference>
<keyword evidence="1" id="KW-0732">Signal</keyword>
<feature type="domain" description="M23ase beta-sheet core" evidence="3">
    <location>
        <begin position="286"/>
        <end position="380"/>
    </location>
</feature>
<evidence type="ECO:0000313" key="6">
    <source>
        <dbReference type="Proteomes" id="UP000242329"/>
    </source>
</evidence>
<keyword evidence="5" id="KW-0378">Hydrolase</keyword>
<keyword evidence="2" id="KW-0175">Coiled coil</keyword>
<proteinExistence type="predicted"/>
<dbReference type="InterPro" id="IPR011055">
    <property type="entry name" value="Dup_hybrid_motif"/>
</dbReference>
<dbReference type="Gene3D" id="2.70.70.10">
    <property type="entry name" value="Glucose Permease (Domain IIA)"/>
    <property type="match status" value="1"/>
</dbReference>
<dbReference type="PANTHER" id="PTHR21666:SF289">
    <property type="entry name" value="L-ALA--D-GLU ENDOPEPTIDASE"/>
    <property type="match status" value="1"/>
</dbReference>
<sequence length="385" mass="43441">MFGLRGEKRKPGYLALFLACCLLLGAIFPVYADELEEKKRELNEVSRQIKANQQMLKNKKKEANSVWGQIKGIESDILNTEKKINQLDDRIGLLEENIAIKEKEIEETEAKLNAKVDILRERLVFIYETGDVSYLEVLFSATDIKDFITRYDMLSMIVEQDRQLIEEIEAERDKLKMQKSDLEVKKKELVNIKEEQAAQKEALEAKKQEKAQLFNQLQMEAKEYEKALNELEELSRQLESVIRQLQSKNSGPALGTGVYTWPTPGYYTITSPFGMRFHPILQVRKLHTGVDIGAPMGADIVAADSGIVIYAGYNGGYGNMIIIDHGNGMSTLYAHMSRFVAVNGQKVTKGEVIGKVGSTGFSTGPHLHFEVRKDGSPVDPMGYIR</sequence>
<name>A0A1M5KLU0_9FIRM</name>
<dbReference type="CDD" id="cd12797">
    <property type="entry name" value="M23_peptidase"/>
    <property type="match status" value="1"/>
</dbReference>
<evidence type="ECO:0000313" key="5">
    <source>
        <dbReference type="EMBL" id="SHG53711.1"/>
    </source>
</evidence>
<dbReference type="EMBL" id="FQWY01000005">
    <property type="protein sequence ID" value="SHG53711.1"/>
    <property type="molecule type" value="Genomic_DNA"/>
</dbReference>
<dbReference type="FunFam" id="2.70.70.10:FF:000006">
    <property type="entry name" value="M23 family peptidase"/>
    <property type="match status" value="1"/>
</dbReference>
<protein>
    <submittedName>
        <fullName evidence="5">Septal ring factor EnvC, activator of murein hydrolases AmiA and AmiB</fullName>
    </submittedName>
</protein>
<evidence type="ECO:0000259" key="3">
    <source>
        <dbReference type="Pfam" id="PF01551"/>
    </source>
</evidence>
<gene>
    <name evidence="5" type="ORF">SAMN02745221_00432</name>
</gene>
<accession>A0A1M5KLU0</accession>
<dbReference type="STRING" id="1123382.SAMN02745221_00432"/>
<feature type="coiled-coil region" evidence="2">
    <location>
        <begin position="158"/>
        <end position="251"/>
    </location>
</feature>
<dbReference type="InterPro" id="IPR057309">
    <property type="entry name" value="PcsB_CC"/>
</dbReference>
<dbReference type="RefSeq" id="WP_073089455.1">
    <property type="nucleotide sequence ID" value="NZ_FQWY01000005.1"/>
</dbReference>
<feature type="domain" description="Peptidoglycan hydrolase PcsB coiled-coil" evidence="4">
    <location>
        <begin position="105"/>
        <end position="176"/>
    </location>
</feature>
<dbReference type="PANTHER" id="PTHR21666">
    <property type="entry name" value="PEPTIDASE-RELATED"/>
    <property type="match status" value="1"/>
</dbReference>
<feature type="coiled-coil region" evidence="2">
    <location>
        <begin position="32"/>
        <end position="122"/>
    </location>
</feature>
<dbReference type="Pfam" id="PF24568">
    <property type="entry name" value="CC_PcsB"/>
    <property type="match status" value="1"/>
</dbReference>
<evidence type="ECO:0000256" key="1">
    <source>
        <dbReference type="ARBA" id="ARBA00022729"/>
    </source>
</evidence>
<dbReference type="Proteomes" id="UP000242329">
    <property type="component" value="Unassembled WGS sequence"/>
</dbReference>
<dbReference type="Pfam" id="PF01551">
    <property type="entry name" value="Peptidase_M23"/>
    <property type="match status" value="1"/>
</dbReference>
<evidence type="ECO:0000256" key="2">
    <source>
        <dbReference type="SAM" id="Coils"/>
    </source>
</evidence>